<organism evidence="1 2">
    <name type="scientific">Oerskovia merdavium</name>
    <dbReference type="NCBI Taxonomy" id="2762227"/>
    <lineage>
        <taxon>Bacteria</taxon>
        <taxon>Bacillati</taxon>
        <taxon>Actinomycetota</taxon>
        <taxon>Actinomycetes</taxon>
        <taxon>Micrococcales</taxon>
        <taxon>Cellulomonadaceae</taxon>
        <taxon>Oerskovia</taxon>
    </lineage>
</organism>
<accession>A0ABR8U3K7</accession>
<dbReference type="Proteomes" id="UP000655570">
    <property type="component" value="Unassembled WGS sequence"/>
</dbReference>
<evidence type="ECO:0000313" key="1">
    <source>
        <dbReference type="EMBL" id="MBD7982629.1"/>
    </source>
</evidence>
<gene>
    <name evidence="1" type="ORF">H9641_18190</name>
</gene>
<sequence>MTDLRWSDVIEALDPEWNGYLPDVVVGEISLEDWQSLLDLVEEQAWPREVTHGVDDAPWPRAAALFPGGRPLDEPPTLAVRPFAGVQLNLYPHAVDEIAFDVDLRELEGQVGIDRLCGLLRLVGRRLSRDVPLYAEGDPAAPVLRYDLATDTFWHVEAP</sequence>
<comment type="caution">
    <text evidence="1">The sequence shown here is derived from an EMBL/GenBank/DDBJ whole genome shotgun (WGS) entry which is preliminary data.</text>
</comment>
<dbReference type="EMBL" id="JACSQF010000025">
    <property type="protein sequence ID" value="MBD7982629.1"/>
    <property type="molecule type" value="Genomic_DNA"/>
</dbReference>
<name>A0ABR8U3K7_9CELL</name>
<evidence type="ECO:0000313" key="2">
    <source>
        <dbReference type="Proteomes" id="UP000655570"/>
    </source>
</evidence>
<protein>
    <submittedName>
        <fullName evidence="1">Uncharacterized protein</fullName>
    </submittedName>
</protein>
<reference evidence="1 2" key="1">
    <citation type="submission" date="2020-08" db="EMBL/GenBank/DDBJ databases">
        <title>A Genomic Blueprint of the Chicken Gut Microbiome.</title>
        <authorList>
            <person name="Gilroy R."/>
            <person name="Ravi A."/>
            <person name="Getino M."/>
            <person name="Pursley I."/>
            <person name="Horton D.L."/>
            <person name="Alikhan N.-F."/>
            <person name="Baker D."/>
            <person name="Gharbi K."/>
            <person name="Hall N."/>
            <person name="Watson M."/>
            <person name="Adriaenssens E.M."/>
            <person name="Foster-Nyarko E."/>
            <person name="Jarju S."/>
            <person name="Secka A."/>
            <person name="Antonio M."/>
            <person name="Oren A."/>
            <person name="Chaudhuri R."/>
            <person name="La Ragione R.M."/>
            <person name="Hildebrand F."/>
            <person name="Pallen M.J."/>
        </authorList>
    </citation>
    <scope>NUCLEOTIDE SEQUENCE [LARGE SCALE GENOMIC DNA]</scope>
    <source>
        <strain evidence="1 2">Sa2CUA9</strain>
    </source>
</reference>
<keyword evidence="2" id="KW-1185">Reference proteome</keyword>
<dbReference type="RefSeq" id="WP_191805818.1">
    <property type="nucleotide sequence ID" value="NZ_JACSQF010000025.1"/>
</dbReference>
<proteinExistence type="predicted"/>